<gene>
    <name evidence="1" type="ORF">SCHPADRAFT_999981</name>
</gene>
<accession>A0A0H2RE62</accession>
<organism evidence="1 2">
    <name type="scientific">Schizopora paradoxa</name>
    <dbReference type="NCBI Taxonomy" id="27342"/>
    <lineage>
        <taxon>Eukaryota</taxon>
        <taxon>Fungi</taxon>
        <taxon>Dikarya</taxon>
        <taxon>Basidiomycota</taxon>
        <taxon>Agaricomycotina</taxon>
        <taxon>Agaricomycetes</taxon>
        <taxon>Hymenochaetales</taxon>
        <taxon>Schizoporaceae</taxon>
        <taxon>Schizopora</taxon>
    </lineage>
</organism>
<dbReference type="EMBL" id="KQ086043">
    <property type="protein sequence ID" value="KLO09842.1"/>
    <property type="molecule type" value="Genomic_DNA"/>
</dbReference>
<dbReference type="Proteomes" id="UP000053477">
    <property type="component" value="Unassembled WGS sequence"/>
</dbReference>
<dbReference type="OrthoDB" id="2749434at2759"/>
<protein>
    <submittedName>
        <fullName evidence="1">Uncharacterized protein</fullName>
    </submittedName>
</protein>
<dbReference type="InParanoid" id="A0A0H2RE62"/>
<keyword evidence="2" id="KW-1185">Reference proteome</keyword>
<evidence type="ECO:0000313" key="1">
    <source>
        <dbReference type="EMBL" id="KLO09842.1"/>
    </source>
</evidence>
<reference evidence="1 2" key="1">
    <citation type="submission" date="2015-04" db="EMBL/GenBank/DDBJ databases">
        <title>Complete genome sequence of Schizopora paradoxa KUC8140, a cosmopolitan wood degrader in East Asia.</title>
        <authorList>
            <consortium name="DOE Joint Genome Institute"/>
            <person name="Min B."/>
            <person name="Park H."/>
            <person name="Jang Y."/>
            <person name="Kim J.-J."/>
            <person name="Kim K.H."/>
            <person name="Pangilinan J."/>
            <person name="Lipzen A."/>
            <person name="Riley R."/>
            <person name="Grigoriev I.V."/>
            <person name="Spatafora J.W."/>
            <person name="Choi I.-G."/>
        </authorList>
    </citation>
    <scope>NUCLEOTIDE SEQUENCE [LARGE SCALE GENOMIC DNA]</scope>
    <source>
        <strain evidence="1 2">KUC8140</strain>
    </source>
</reference>
<dbReference type="AlphaFoldDB" id="A0A0H2RE62"/>
<proteinExistence type="predicted"/>
<sequence length="181" mass="21296">MELSCGSEDRKFGTFGDRVLAYLVEPIDILPHFLLPASTAHLNRRPPTFHLGWLIEDAVVTKLAKDRGFCPRNINLREYLKDEDVEIFDEDLDDSPKEPGFINKTQGFVRRCRELQLDVIPGLRRVYNSSKRDISLAVSLMSNYEVGIGRYNREDREKLVDEFRFIGEPKWYLDYDEWHWI</sequence>
<name>A0A0H2RE62_9AGAM</name>
<evidence type="ECO:0000313" key="2">
    <source>
        <dbReference type="Proteomes" id="UP000053477"/>
    </source>
</evidence>